<gene>
    <name evidence="4" type="ORF">E2636_14025</name>
</gene>
<dbReference type="KEGG" id="panc:E2636_14025"/>
<evidence type="ECO:0000313" key="4">
    <source>
        <dbReference type="EMBL" id="QBP42197.1"/>
    </source>
</evidence>
<sequence>MDITILTVSFPLDLETSSEIQALVKINEALENTSYEQILNIPVMTDPLSKGFAVLAYAEENLVGVITAIDMIGIHAYEWSALVHVDYRRQGLGQALINELQRNLEVRGFESELALTIKESQAGTAFLQQAGYEWNFSEATLKAEVKCAEKRLDVEVVPYTKEKIELTRILMSAFGDSEDEVHTMLEFSVSNPSRHVFVAKMQQEVVGTVTVVEENKILWVTALATEPSHQGQGVGSALLAFAKAEGQRMACEAVMLDVEIDNDKALSVYEKAGFMPIIQVDYYVKTPTTFN</sequence>
<evidence type="ECO:0000256" key="2">
    <source>
        <dbReference type="ARBA" id="ARBA00023315"/>
    </source>
</evidence>
<keyword evidence="5" id="KW-1185">Reference proteome</keyword>
<name>A0A4P7A096_9BACL</name>
<dbReference type="Proteomes" id="UP000294292">
    <property type="component" value="Chromosome"/>
</dbReference>
<dbReference type="Pfam" id="PF00583">
    <property type="entry name" value="Acetyltransf_1"/>
    <property type="match status" value="2"/>
</dbReference>
<evidence type="ECO:0000313" key="5">
    <source>
        <dbReference type="Proteomes" id="UP000294292"/>
    </source>
</evidence>
<dbReference type="SUPFAM" id="SSF55729">
    <property type="entry name" value="Acyl-CoA N-acyltransferases (Nat)"/>
    <property type="match status" value="1"/>
</dbReference>
<proteinExistence type="predicted"/>
<keyword evidence="1 4" id="KW-0808">Transferase</keyword>
<dbReference type="EMBL" id="CP038015">
    <property type="protein sequence ID" value="QBP42197.1"/>
    <property type="molecule type" value="Genomic_DNA"/>
</dbReference>
<dbReference type="OrthoDB" id="7163760at2"/>
<dbReference type="PANTHER" id="PTHR43420">
    <property type="entry name" value="ACETYLTRANSFERASE"/>
    <property type="match status" value="1"/>
</dbReference>
<dbReference type="Gene3D" id="3.40.630.30">
    <property type="match status" value="2"/>
</dbReference>
<dbReference type="AlphaFoldDB" id="A0A4P7A096"/>
<evidence type="ECO:0000259" key="3">
    <source>
        <dbReference type="PROSITE" id="PS51186"/>
    </source>
</evidence>
<accession>A0A4P7A096</accession>
<dbReference type="CDD" id="cd04301">
    <property type="entry name" value="NAT_SF"/>
    <property type="match status" value="2"/>
</dbReference>
<dbReference type="RefSeq" id="WP_134210752.1">
    <property type="nucleotide sequence ID" value="NZ_CP038015.1"/>
</dbReference>
<dbReference type="InterPro" id="IPR000182">
    <property type="entry name" value="GNAT_dom"/>
</dbReference>
<evidence type="ECO:0000256" key="1">
    <source>
        <dbReference type="ARBA" id="ARBA00022679"/>
    </source>
</evidence>
<reference evidence="4 5" key="1">
    <citation type="submission" date="2019-03" db="EMBL/GenBank/DDBJ databases">
        <title>Complete genome sequence of Paenisporosarcina antarctica CGMCC 1.6503T.</title>
        <authorList>
            <person name="Rong J.-C."/>
            <person name="Chi N.-Y."/>
            <person name="Zhang Q.-F."/>
        </authorList>
    </citation>
    <scope>NUCLEOTIDE SEQUENCE [LARGE SCALE GENOMIC DNA]</scope>
    <source>
        <strain evidence="4 5">CGMCC 1.6503</strain>
    </source>
</reference>
<dbReference type="InterPro" id="IPR016181">
    <property type="entry name" value="Acyl_CoA_acyltransferase"/>
</dbReference>
<feature type="domain" description="N-acetyltransferase" evidence="3">
    <location>
        <begin position="1"/>
        <end position="153"/>
    </location>
</feature>
<feature type="domain" description="N-acetyltransferase" evidence="3">
    <location>
        <begin position="154"/>
        <end position="291"/>
    </location>
</feature>
<dbReference type="InterPro" id="IPR050680">
    <property type="entry name" value="YpeA/RimI_acetyltransf"/>
</dbReference>
<protein>
    <submittedName>
        <fullName evidence="4">GNAT family N-acetyltransferase</fullName>
    </submittedName>
</protein>
<dbReference type="GO" id="GO:0016747">
    <property type="term" value="F:acyltransferase activity, transferring groups other than amino-acyl groups"/>
    <property type="evidence" value="ECO:0007669"/>
    <property type="project" value="InterPro"/>
</dbReference>
<keyword evidence="2" id="KW-0012">Acyltransferase</keyword>
<dbReference type="PROSITE" id="PS51186">
    <property type="entry name" value="GNAT"/>
    <property type="match status" value="2"/>
</dbReference>
<organism evidence="4 5">
    <name type="scientific">Paenisporosarcina antarctica</name>
    <dbReference type="NCBI Taxonomy" id="417367"/>
    <lineage>
        <taxon>Bacteria</taxon>
        <taxon>Bacillati</taxon>
        <taxon>Bacillota</taxon>
        <taxon>Bacilli</taxon>
        <taxon>Bacillales</taxon>
        <taxon>Caryophanaceae</taxon>
        <taxon>Paenisporosarcina</taxon>
    </lineage>
</organism>